<dbReference type="EMBL" id="BQNB010017470">
    <property type="protein sequence ID" value="GJT63548.1"/>
    <property type="molecule type" value="Genomic_DNA"/>
</dbReference>
<name>A0ABQ5FKN8_9ASTR</name>
<dbReference type="Proteomes" id="UP001151760">
    <property type="component" value="Unassembled WGS sequence"/>
</dbReference>
<keyword evidence="3" id="KW-1185">Reference proteome</keyword>
<organism evidence="2 3">
    <name type="scientific">Tanacetum coccineum</name>
    <dbReference type="NCBI Taxonomy" id="301880"/>
    <lineage>
        <taxon>Eukaryota</taxon>
        <taxon>Viridiplantae</taxon>
        <taxon>Streptophyta</taxon>
        <taxon>Embryophyta</taxon>
        <taxon>Tracheophyta</taxon>
        <taxon>Spermatophyta</taxon>
        <taxon>Magnoliopsida</taxon>
        <taxon>eudicotyledons</taxon>
        <taxon>Gunneridae</taxon>
        <taxon>Pentapetalae</taxon>
        <taxon>asterids</taxon>
        <taxon>campanulids</taxon>
        <taxon>Asterales</taxon>
        <taxon>Asteraceae</taxon>
        <taxon>Asteroideae</taxon>
        <taxon>Anthemideae</taxon>
        <taxon>Anthemidinae</taxon>
        <taxon>Tanacetum</taxon>
    </lineage>
</organism>
<reference evidence="2" key="2">
    <citation type="submission" date="2022-01" db="EMBL/GenBank/DDBJ databases">
        <authorList>
            <person name="Yamashiro T."/>
            <person name="Shiraishi A."/>
            <person name="Satake H."/>
            <person name="Nakayama K."/>
        </authorList>
    </citation>
    <scope>NUCLEOTIDE SEQUENCE</scope>
</reference>
<evidence type="ECO:0000256" key="1">
    <source>
        <dbReference type="SAM" id="MobiDB-lite"/>
    </source>
</evidence>
<feature type="compositionally biased region" description="Basic and acidic residues" evidence="1">
    <location>
        <begin position="69"/>
        <end position="96"/>
    </location>
</feature>
<accession>A0ABQ5FKN8</accession>
<reference evidence="2" key="1">
    <citation type="journal article" date="2022" name="Int. J. Mol. Sci.">
        <title>Draft Genome of Tanacetum Coccineum: Genomic Comparison of Closely Related Tanacetum-Family Plants.</title>
        <authorList>
            <person name="Yamashiro T."/>
            <person name="Shiraishi A."/>
            <person name="Nakayama K."/>
            <person name="Satake H."/>
        </authorList>
    </citation>
    <scope>NUCLEOTIDE SEQUENCE</scope>
</reference>
<protein>
    <submittedName>
        <fullName evidence="2">Uncharacterized protein</fullName>
    </submittedName>
</protein>
<evidence type="ECO:0000313" key="2">
    <source>
        <dbReference type="EMBL" id="GJT63548.1"/>
    </source>
</evidence>
<gene>
    <name evidence="2" type="ORF">Tco_1015028</name>
</gene>
<sequence length="96" mass="10871">MSTNRPKRNKKPSSRFEDFICSNQNVKSVSSSTVKVGKEQGDECGMEGSESGVEKNYSGIDYENLNVRISDETRKENRDYNNGEKQDRPEDGHSPH</sequence>
<evidence type="ECO:0000313" key="3">
    <source>
        <dbReference type="Proteomes" id="UP001151760"/>
    </source>
</evidence>
<proteinExistence type="predicted"/>
<feature type="region of interest" description="Disordered" evidence="1">
    <location>
        <begin position="27"/>
        <end position="96"/>
    </location>
</feature>
<comment type="caution">
    <text evidence="2">The sequence shown here is derived from an EMBL/GenBank/DDBJ whole genome shotgun (WGS) entry which is preliminary data.</text>
</comment>